<dbReference type="GO" id="GO:0005634">
    <property type="term" value="C:nucleus"/>
    <property type="evidence" value="ECO:0007669"/>
    <property type="project" value="UniProtKB-SubCell"/>
</dbReference>
<evidence type="ECO:0000256" key="18">
    <source>
        <dbReference type="SAM" id="Phobius"/>
    </source>
</evidence>
<evidence type="ECO:0000256" key="9">
    <source>
        <dbReference type="ARBA" id="ARBA00022701"/>
    </source>
</evidence>
<evidence type="ECO:0000256" key="13">
    <source>
        <dbReference type="ARBA" id="ARBA00023017"/>
    </source>
</evidence>
<evidence type="ECO:0000256" key="8">
    <source>
        <dbReference type="ARBA" id="ARBA00022692"/>
    </source>
</evidence>
<protein>
    <recommendedName>
        <fullName evidence="5">Dynein light chain 1, cytoplasmic</fullName>
    </recommendedName>
</protein>
<dbReference type="InterPro" id="IPR004776">
    <property type="entry name" value="Mem_transp_PIN-like"/>
</dbReference>
<evidence type="ECO:0000313" key="19">
    <source>
        <dbReference type="EMBL" id="KAG2202158.1"/>
    </source>
</evidence>
<dbReference type="OrthoDB" id="191139at2759"/>
<feature type="transmembrane region" description="Helical" evidence="18">
    <location>
        <begin position="331"/>
        <end position="350"/>
    </location>
</feature>
<feature type="transmembrane region" description="Helical" evidence="18">
    <location>
        <begin position="473"/>
        <end position="496"/>
    </location>
</feature>
<keyword evidence="15" id="KW-0206">Cytoskeleton</keyword>
<dbReference type="SUPFAM" id="SSF54648">
    <property type="entry name" value="DLC"/>
    <property type="match status" value="1"/>
</dbReference>
<evidence type="ECO:0000256" key="7">
    <source>
        <dbReference type="ARBA" id="ARBA00022490"/>
    </source>
</evidence>
<keyword evidence="16" id="KW-0539">Nucleus</keyword>
<reference evidence="19" key="1">
    <citation type="submission" date="2020-12" db="EMBL/GenBank/DDBJ databases">
        <title>Metabolic potential, ecology and presence of endohyphal bacteria is reflected in genomic diversity of Mucoromycotina.</title>
        <authorList>
            <person name="Muszewska A."/>
            <person name="Okrasinska A."/>
            <person name="Steczkiewicz K."/>
            <person name="Drgas O."/>
            <person name="Orlowska M."/>
            <person name="Perlinska-Lenart U."/>
            <person name="Aleksandrzak-Piekarczyk T."/>
            <person name="Szatraj K."/>
            <person name="Zielenkiewicz U."/>
            <person name="Pilsyk S."/>
            <person name="Malc E."/>
            <person name="Mieczkowski P."/>
            <person name="Kruszewska J.S."/>
            <person name="Biernat P."/>
            <person name="Pawlowska J."/>
        </authorList>
    </citation>
    <scope>NUCLEOTIDE SEQUENCE</scope>
    <source>
        <strain evidence="19">CBS 226.32</strain>
    </source>
</reference>
<dbReference type="Pfam" id="PF03547">
    <property type="entry name" value="Mem_trans"/>
    <property type="match status" value="1"/>
</dbReference>
<dbReference type="Gene3D" id="3.30.740.10">
    <property type="entry name" value="Protein Inhibitor Of Neuronal Nitric Oxide Synthase"/>
    <property type="match status" value="1"/>
</dbReference>
<evidence type="ECO:0000256" key="1">
    <source>
        <dbReference type="ARBA" id="ARBA00004123"/>
    </source>
</evidence>
<feature type="region of interest" description="Disordered" evidence="17">
    <location>
        <begin position="238"/>
        <end position="277"/>
    </location>
</feature>
<gene>
    <name evidence="19" type="ORF">INT46_005796</name>
</gene>
<feature type="transmembrane region" description="Helical" evidence="18">
    <location>
        <begin position="64"/>
        <end position="83"/>
    </location>
</feature>
<dbReference type="Proteomes" id="UP000650833">
    <property type="component" value="Unassembled WGS sequence"/>
</dbReference>
<dbReference type="GO" id="GO:0005783">
    <property type="term" value="C:endoplasmic reticulum"/>
    <property type="evidence" value="ECO:0007669"/>
    <property type="project" value="TreeGrafter"/>
</dbReference>
<dbReference type="AlphaFoldDB" id="A0A8H7R0T1"/>
<comment type="similarity">
    <text evidence="4">Belongs to the dynein light chain family.</text>
</comment>
<evidence type="ECO:0000256" key="16">
    <source>
        <dbReference type="ARBA" id="ARBA00023242"/>
    </source>
</evidence>
<feature type="transmembrane region" description="Helical" evidence="18">
    <location>
        <begin position="438"/>
        <end position="461"/>
    </location>
</feature>
<evidence type="ECO:0000256" key="2">
    <source>
        <dbReference type="ARBA" id="ARBA00004141"/>
    </source>
</evidence>
<evidence type="ECO:0000256" key="15">
    <source>
        <dbReference type="ARBA" id="ARBA00023212"/>
    </source>
</evidence>
<dbReference type="GO" id="GO:0005874">
    <property type="term" value="C:microtubule"/>
    <property type="evidence" value="ECO:0007669"/>
    <property type="project" value="UniProtKB-KW"/>
</dbReference>
<evidence type="ECO:0000256" key="12">
    <source>
        <dbReference type="ARBA" id="ARBA00022989"/>
    </source>
</evidence>
<evidence type="ECO:0000256" key="5">
    <source>
        <dbReference type="ARBA" id="ARBA00015062"/>
    </source>
</evidence>
<dbReference type="GO" id="GO:0007017">
    <property type="term" value="P:microtubule-based process"/>
    <property type="evidence" value="ECO:0007669"/>
    <property type="project" value="InterPro"/>
</dbReference>
<dbReference type="GO" id="GO:0051028">
    <property type="term" value="P:mRNA transport"/>
    <property type="evidence" value="ECO:0007669"/>
    <property type="project" value="UniProtKB-KW"/>
</dbReference>
<dbReference type="GO" id="GO:0055085">
    <property type="term" value="P:transmembrane transport"/>
    <property type="evidence" value="ECO:0007669"/>
    <property type="project" value="InterPro"/>
</dbReference>
<dbReference type="FunFam" id="3.30.740.10:FF:000005">
    <property type="entry name" value="Dynein light chain"/>
    <property type="match status" value="1"/>
</dbReference>
<organism evidence="19 20">
    <name type="scientific">Mucor plumbeus</name>
    <dbReference type="NCBI Taxonomy" id="97098"/>
    <lineage>
        <taxon>Eukaryota</taxon>
        <taxon>Fungi</taxon>
        <taxon>Fungi incertae sedis</taxon>
        <taxon>Mucoromycota</taxon>
        <taxon>Mucoromycotina</taxon>
        <taxon>Mucoromycetes</taxon>
        <taxon>Mucorales</taxon>
        <taxon>Mucorineae</taxon>
        <taxon>Mucoraceae</taxon>
        <taxon>Mucor</taxon>
    </lineage>
</organism>
<dbReference type="InterPro" id="IPR001372">
    <property type="entry name" value="Dynein_light_chain_typ-1/2"/>
</dbReference>
<evidence type="ECO:0000256" key="10">
    <source>
        <dbReference type="ARBA" id="ARBA00022816"/>
    </source>
</evidence>
<keyword evidence="7" id="KW-0963">Cytoplasm</keyword>
<evidence type="ECO:0000256" key="14">
    <source>
        <dbReference type="ARBA" id="ARBA00023136"/>
    </source>
</evidence>
<dbReference type="GO" id="GO:0016020">
    <property type="term" value="C:membrane"/>
    <property type="evidence" value="ECO:0007669"/>
    <property type="project" value="UniProtKB-SubCell"/>
</dbReference>
<evidence type="ECO:0000256" key="4">
    <source>
        <dbReference type="ARBA" id="ARBA00010156"/>
    </source>
</evidence>
<dbReference type="PANTHER" id="PTHR31794">
    <property type="entry name" value="AUXIN EFFLUX TRANSPORTER FAMILY PROTEIN (EUROFUNG)"/>
    <property type="match status" value="1"/>
</dbReference>
<keyword evidence="20" id="KW-1185">Reference proteome</keyword>
<feature type="compositionally biased region" description="Low complexity" evidence="17">
    <location>
        <begin position="254"/>
        <end position="267"/>
    </location>
</feature>
<proteinExistence type="inferred from homology"/>
<keyword evidence="6" id="KW-0813">Transport</keyword>
<dbReference type="PANTHER" id="PTHR31794:SF2">
    <property type="entry name" value="AUXIN EFFLUX TRANSPORTER FAMILY PROTEIN (EUROFUNG)"/>
    <property type="match status" value="1"/>
</dbReference>
<feature type="transmembrane region" description="Helical" evidence="18">
    <location>
        <begin position="401"/>
        <end position="426"/>
    </location>
</feature>
<keyword evidence="10" id="KW-0509">mRNA transport</keyword>
<feature type="transmembrane region" description="Helical" evidence="18">
    <location>
        <begin position="155"/>
        <end position="176"/>
    </location>
</feature>
<keyword evidence="14 18" id="KW-0472">Membrane</keyword>
<evidence type="ECO:0000256" key="6">
    <source>
        <dbReference type="ARBA" id="ARBA00022448"/>
    </source>
</evidence>
<name>A0A8H7R0T1_9FUNG</name>
<comment type="subcellular location">
    <subcellularLocation>
        <location evidence="3">Cytoplasm</location>
        <location evidence="3">Cytoskeleton</location>
    </subcellularLocation>
    <subcellularLocation>
        <location evidence="2">Membrane</location>
        <topology evidence="2">Multi-pass membrane protein</topology>
    </subcellularLocation>
    <subcellularLocation>
        <location evidence="1">Nucleus</location>
    </subcellularLocation>
</comment>
<feature type="transmembrane region" description="Helical" evidence="18">
    <location>
        <begin position="121"/>
        <end position="143"/>
    </location>
</feature>
<keyword evidence="11" id="KW-0653">Protein transport</keyword>
<evidence type="ECO:0000313" key="20">
    <source>
        <dbReference type="Proteomes" id="UP000650833"/>
    </source>
</evidence>
<dbReference type="GO" id="GO:0015031">
    <property type="term" value="P:protein transport"/>
    <property type="evidence" value="ECO:0007669"/>
    <property type="project" value="UniProtKB-KW"/>
</dbReference>
<feature type="transmembrane region" description="Helical" evidence="18">
    <location>
        <begin position="95"/>
        <end position="115"/>
    </location>
</feature>
<keyword evidence="8 18" id="KW-0812">Transmembrane</keyword>
<dbReference type="GO" id="GO:0030286">
    <property type="term" value="C:dynein complex"/>
    <property type="evidence" value="ECO:0007669"/>
    <property type="project" value="UniProtKB-KW"/>
</dbReference>
<accession>A0A8H7R0T1</accession>
<evidence type="ECO:0000256" key="11">
    <source>
        <dbReference type="ARBA" id="ARBA00022927"/>
    </source>
</evidence>
<sequence>MSDTKAVVKSVDMSEEMQQEAIECSTQALEKYNIEKDIAAHIKREFDRKYGPTWHCVVGPAVQAILQVMVVVFFGSVLAKYGYFNMDKQRWLSKLNLVFFTPCLLFSNIASVISFQKLLAFWPIPCFYLTYSLLNYTSSQLITRLVGLSPAYRRFVLACVMFSNSNSLPIAIISSLAVSEAAHILYWGTDDTPEAAAARGISYTLFFAIFGNLIRWSYGYQLLQKREEDDLIEDNRTMNEEDPVEPMQASTYHSFDNNSSSASSTSDEYLTAPREGMPPRQLSAVTIKVIDENSSLLPQTNTKNNKQMDKVPEPLLKRIAKRIDGFMSPPLYAAFFALLVGLSPLKPILYDKQSFLYPSFTKAVEGCGKAAVPLILTCLGAQLVSIQEAQHPASPQMKKPVALAIAIRMVLMPFLVVPIVVLFVLYGAQFSTLASDPVFITMMIVLGCTPTAINLVQITQVNNIFEEEMLRMLFWSYGVVCVPVCTFVVFLALNVVDRML</sequence>
<dbReference type="InterPro" id="IPR037177">
    <property type="entry name" value="DLC_sf"/>
</dbReference>
<comment type="caution">
    <text evidence="19">The sequence shown here is derived from an EMBL/GenBank/DDBJ whole genome shotgun (WGS) entry which is preliminary data.</text>
</comment>
<keyword evidence="12 18" id="KW-1133">Transmembrane helix</keyword>
<evidence type="ECO:0000256" key="17">
    <source>
        <dbReference type="SAM" id="MobiDB-lite"/>
    </source>
</evidence>
<keyword evidence="9" id="KW-0493">Microtubule</keyword>
<dbReference type="Pfam" id="PF01221">
    <property type="entry name" value="Dynein_light"/>
    <property type="match status" value="1"/>
</dbReference>
<dbReference type="SMART" id="SM01375">
    <property type="entry name" value="Dynein_light"/>
    <property type="match status" value="1"/>
</dbReference>
<feature type="transmembrane region" description="Helical" evidence="18">
    <location>
        <begin position="196"/>
        <end position="216"/>
    </location>
</feature>
<dbReference type="CDD" id="cd21452">
    <property type="entry name" value="DLC-like_DYNLL1_DYNLL2"/>
    <property type="match status" value="1"/>
</dbReference>
<dbReference type="EMBL" id="JAEPRC010000264">
    <property type="protein sequence ID" value="KAG2202158.1"/>
    <property type="molecule type" value="Genomic_DNA"/>
</dbReference>
<evidence type="ECO:0000256" key="3">
    <source>
        <dbReference type="ARBA" id="ARBA00004245"/>
    </source>
</evidence>
<keyword evidence="13" id="KW-0243">Dynein</keyword>